<dbReference type="Proteomes" id="UP000094828">
    <property type="component" value="Unassembled WGS sequence"/>
</dbReference>
<dbReference type="EMBL" id="LYDR01000152">
    <property type="protein sequence ID" value="ODA28457.1"/>
    <property type="molecule type" value="Genomic_DNA"/>
</dbReference>
<accession>A0A1C3E5D7</accession>
<evidence type="ECO:0000256" key="1">
    <source>
        <dbReference type="SAM" id="MobiDB-lite"/>
    </source>
</evidence>
<reference evidence="2 3" key="1">
    <citation type="submission" date="2016-05" db="EMBL/GenBank/DDBJ databases">
        <title>Genomic and physiological characterization of Planctopirus sp. isolated from fresh water lake.</title>
        <authorList>
            <person name="Subhash Y."/>
            <person name="Ramana C."/>
        </authorList>
    </citation>
    <scope>NUCLEOTIDE SEQUENCE [LARGE SCALE GENOMIC DNA]</scope>
    <source>
        <strain evidence="2 3">JC280</strain>
    </source>
</reference>
<feature type="compositionally biased region" description="Basic and acidic residues" evidence="1">
    <location>
        <begin position="71"/>
        <end position="81"/>
    </location>
</feature>
<name>A0A1C3E5D7_9PLAN</name>
<dbReference type="STRING" id="1841610.A6X21_12100"/>
<comment type="caution">
    <text evidence="2">The sequence shown here is derived from an EMBL/GenBank/DDBJ whole genome shotgun (WGS) entry which is preliminary data.</text>
</comment>
<proteinExistence type="predicted"/>
<organism evidence="2 3">
    <name type="scientific">Planctopirus hydrillae</name>
    <dbReference type="NCBI Taxonomy" id="1841610"/>
    <lineage>
        <taxon>Bacteria</taxon>
        <taxon>Pseudomonadati</taxon>
        <taxon>Planctomycetota</taxon>
        <taxon>Planctomycetia</taxon>
        <taxon>Planctomycetales</taxon>
        <taxon>Planctomycetaceae</taxon>
        <taxon>Planctopirus</taxon>
    </lineage>
</organism>
<feature type="region of interest" description="Disordered" evidence="1">
    <location>
        <begin position="33"/>
        <end position="81"/>
    </location>
</feature>
<sequence>MEKPEHYTGRAKLLGSYTAGVHQRQTRAVNRIEHLGGTSPGHAQRGEWTRKGATRRPCFPKINETPSFAESAHDSRSLPYI</sequence>
<dbReference type="AlphaFoldDB" id="A0A1C3E5D7"/>
<protein>
    <submittedName>
        <fullName evidence="2">Uncharacterized protein</fullName>
    </submittedName>
</protein>
<keyword evidence="3" id="KW-1185">Reference proteome</keyword>
<gene>
    <name evidence="2" type="ORF">A6X21_12100</name>
</gene>
<evidence type="ECO:0000313" key="3">
    <source>
        <dbReference type="Proteomes" id="UP000094828"/>
    </source>
</evidence>
<evidence type="ECO:0000313" key="2">
    <source>
        <dbReference type="EMBL" id="ODA28457.1"/>
    </source>
</evidence>